<proteinExistence type="predicted"/>
<sequence length="74" mass="8333">MLWQWSAATGTATRRPPHHLRPLSPSIGETYILYNQQTKGNKRELIQLGAPIFGHITEEGTGKDEDAVWSWCGQ</sequence>
<dbReference type="EMBL" id="CM037162">
    <property type="protein sequence ID" value="KAH7863566.1"/>
    <property type="molecule type" value="Genomic_DNA"/>
</dbReference>
<accession>A0ACB7ZDN7</accession>
<protein>
    <submittedName>
        <fullName evidence="1">Uncharacterized protein</fullName>
    </submittedName>
</protein>
<reference evidence="1 2" key="1">
    <citation type="journal article" date="2021" name="Hortic Res">
        <title>High-quality reference genome and annotation aids understanding of berry development for evergreen blueberry (Vaccinium darrowii).</title>
        <authorList>
            <person name="Yu J."/>
            <person name="Hulse-Kemp A.M."/>
            <person name="Babiker E."/>
            <person name="Staton M."/>
        </authorList>
    </citation>
    <scope>NUCLEOTIDE SEQUENCE [LARGE SCALE GENOMIC DNA]</scope>
    <source>
        <strain evidence="2">cv. NJ 8807/NJ 8810</strain>
        <tissue evidence="1">Young leaf</tissue>
    </source>
</reference>
<comment type="caution">
    <text evidence="1">The sequence shown here is derived from an EMBL/GenBank/DDBJ whole genome shotgun (WGS) entry which is preliminary data.</text>
</comment>
<gene>
    <name evidence="1" type="ORF">Vadar_019252</name>
</gene>
<dbReference type="Proteomes" id="UP000828048">
    <property type="component" value="Chromosome 12"/>
</dbReference>
<organism evidence="1 2">
    <name type="scientific">Vaccinium darrowii</name>
    <dbReference type="NCBI Taxonomy" id="229202"/>
    <lineage>
        <taxon>Eukaryota</taxon>
        <taxon>Viridiplantae</taxon>
        <taxon>Streptophyta</taxon>
        <taxon>Embryophyta</taxon>
        <taxon>Tracheophyta</taxon>
        <taxon>Spermatophyta</taxon>
        <taxon>Magnoliopsida</taxon>
        <taxon>eudicotyledons</taxon>
        <taxon>Gunneridae</taxon>
        <taxon>Pentapetalae</taxon>
        <taxon>asterids</taxon>
        <taxon>Ericales</taxon>
        <taxon>Ericaceae</taxon>
        <taxon>Vaccinioideae</taxon>
        <taxon>Vaccinieae</taxon>
        <taxon>Vaccinium</taxon>
    </lineage>
</organism>
<evidence type="ECO:0000313" key="1">
    <source>
        <dbReference type="EMBL" id="KAH7863566.1"/>
    </source>
</evidence>
<name>A0ACB7ZDN7_9ERIC</name>
<keyword evidence="2" id="KW-1185">Reference proteome</keyword>
<evidence type="ECO:0000313" key="2">
    <source>
        <dbReference type="Proteomes" id="UP000828048"/>
    </source>
</evidence>